<keyword evidence="3" id="KW-0732">Signal</keyword>
<reference evidence="5" key="2">
    <citation type="submission" date="2020-04" db="EMBL/GenBank/DDBJ databases">
        <authorList>
            <person name="Liechti N."/>
            <person name="Schuerch N."/>
            <person name="Bruggmann R."/>
            <person name="Wittwer M."/>
        </authorList>
    </citation>
    <scope>NUCLEOTIDE SEQUENCE</scope>
    <source>
        <strain evidence="5">ATCC 30569</strain>
    </source>
</reference>
<evidence type="ECO:0000313" key="8">
    <source>
        <dbReference type="Proteomes" id="UP000816034"/>
    </source>
</evidence>
<dbReference type="Proteomes" id="UP000816034">
    <property type="component" value="Unassembled WGS sequence"/>
</dbReference>
<dbReference type="GeneID" id="68094740"/>
<keyword evidence="2" id="KW-0479">Metal-binding</keyword>
<feature type="domain" description="DDE Tnp4" evidence="4">
    <location>
        <begin position="250"/>
        <end position="394"/>
    </location>
</feature>
<dbReference type="EMBL" id="PYSW02000043">
    <property type="protein sequence ID" value="KAG2374723.1"/>
    <property type="molecule type" value="Genomic_DNA"/>
</dbReference>
<reference evidence="5 8" key="1">
    <citation type="journal article" date="2018" name="BMC Genomics">
        <title>The genome of Naegleria lovaniensis, the basis for a comparative approach to unravel pathogenicity factors of the human pathogenic amoeba N. fowleri.</title>
        <authorList>
            <person name="Liechti N."/>
            <person name="Schurch N."/>
            <person name="Bruggmann R."/>
            <person name="Wittwer M."/>
        </authorList>
    </citation>
    <scope>NUCLEOTIDE SEQUENCE [LARGE SCALE GENOMIC DNA]</scope>
    <source>
        <strain evidence="5 8">ATCC 30569</strain>
    </source>
</reference>
<evidence type="ECO:0000313" key="7">
    <source>
        <dbReference type="EMBL" id="KAG2386540.1"/>
    </source>
</evidence>
<evidence type="ECO:0000313" key="5">
    <source>
        <dbReference type="EMBL" id="KAG2374483.1"/>
    </source>
</evidence>
<dbReference type="AlphaFoldDB" id="A0AA88GFZ1"/>
<dbReference type="Pfam" id="PF13359">
    <property type="entry name" value="DDE_Tnp_4"/>
    <property type="match status" value="1"/>
</dbReference>
<protein>
    <recommendedName>
        <fullName evidence="4">DDE Tnp4 domain-containing protein</fullName>
    </recommendedName>
</protein>
<gene>
    <name evidence="7" type="ORF">C9374_002284</name>
    <name evidence="6" type="ORF">C9374_010467</name>
    <name evidence="5" type="ORF">C9374_010767</name>
</gene>
<evidence type="ECO:0000313" key="6">
    <source>
        <dbReference type="EMBL" id="KAG2374723.1"/>
    </source>
</evidence>
<dbReference type="InterPro" id="IPR027806">
    <property type="entry name" value="HARBI1_dom"/>
</dbReference>
<feature type="signal peptide" evidence="3">
    <location>
        <begin position="1"/>
        <end position="24"/>
    </location>
</feature>
<evidence type="ECO:0000256" key="2">
    <source>
        <dbReference type="ARBA" id="ARBA00022723"/>
    </source>
</evidence>
<comment type="cofactor">
    <cofactor evidence="1">
        <name>a divalent metal cation</name>
        <dbReference type="ChEBI" id="CHEBI:60240"/>
    </cofactor>
</comment>
<dbReference type="RefSeq" id="XP_044550532.1">
    <property type="nucleotide sequence ID" value="XM_044691685.1"/>
</dbReference>
<proteinExistence type="predicted"/>
<evidence type="ECO:0000259" key="4">
    <source>
        <dbReference type="Pfam" id="PF13359"/>
    </source>
</evidence>
<comment type="caution">
    <text evidence="5">The sequence shown here is derived from an EMBL/GenBank/DDBJ whole genome shotgun (WGS) entry which is preliminary data.</text>
</comment>
<dbReference type="GO" id="GO:0046872">
    <property type="term" value="F:metal ion binding"/>
    <property type="evidence" value="ECO:0007669"/>
    <property type="project" value="UniProtKB-KW"/>
</dbReference>
<evidence type="ECO:0000256" key="3">
    <source>
        <dbReference type="SAM" id="SignalP"/>
    </source>
</evidence>
<name>A0AA88GFZ1_NAELO</name>
<keyword evidence="8" id="KW-1185">Reference proteome</keyword>
<dbReference type="EMBL" id="PYSW02000015">
    <property type="protein sequence ID" value="KAG2386540.1"/>
    <property type="molecule type" value="Genomic_DNA"/>
</dbReference>
<feature type="chain" id="PRO_5041589806" description="DDE Tnp4 domain-containing protein" evidence="3">
    <location>
        <begin position="25"/>
        <end position="418"/>
    </location>
</feature>
<dbReference type="EMBL" id="PYSW02000045">
    <property type="protein sequence ID" value="KAG2374483.1"/>
    <property type="molecule type" value="Genomic_DNA"/>
</dbReference>
<evidence type="ECO:0000256" key="1">
    <source>
        <dbReference type="ARBA" id="ARBA00001968"/>
    </source>
</evidence>
<organism evidence="5 8">
    <name type="scientific">Naegleria lovaniensis</name>
    <name type="common">Amoeba</name>
    <dbReference type="NCBI Taxonomy" id="51637"/>
    <lineage>
        <taxon>Eukaryota</taxon>
        <taxon>Discoba</taxon>
        <taxon>Heterolobosea</taxon>
        <taxon>Tetramitia</taxon>
        <taxon>Eutetramitia</taxon>
        <taxon>Vahlkampfiidae</taxon>
        <taxon>Naegleria</taxon>
    </lineage>
</organism>
<accession>A0AA88GFZ1</accession>
<sequence length="418" mass="48172">MLPNTLHVVITYLMMAATVIITHPELIDYPGVNSHINVNSFISKLNNLQQELLMYKACSWDEKYLKRLQLLACSLIPPVMPLPPEEPYYTSKKFRTKTPFCGQGRSQYRKPKSKVEGVDNYGKWDDDKLMDFTHLTRAEFEEMYSRIKLELLKPRRYYDLRRNINTKREYRYSKLTPKNRLLLICVWMGSYSKFALLSEMFGVSKGYVCMEIKHIIPILLSAYMNEVVMPGHLTVLQGSSNIDRLVIGALDATHFRISKPSVDQAIYYRGDKCIHSFIGQALVDLQGRFLHFTVGFPGSKNDKDVLFFSNIQKYLQGVMVLADGGYQAKTFKHGVELVLPTSTIIRSKPDLFVQHKSERMIVEMTFGYVKRLSATATRWRQRKSLLPYVAMVAVLCSNAILKSNPLVKTMPNTLFKFQ</sequence>